<protein>
    <submittedName>
        <fullName evidence="4">6-phosphogluconate dehydrogenase</fullName>
        <ecNumber evidence="4">1.1.1.44</ecNumber>
    </submittedName>
</protein>
<dbReference type="OrthoDB" id="9812907at2"/>
<dbReference type="Gene3D" id="1.10.1040.10">
    <property type="entry name" value="N-(1-d-carboxylethyl)-l-norvaline Dehydrogenase, domain 2"/>
    <property type="match status" value="1"/>
</dbReference>
<dbReference type="RefSeq" id="WP_104980346.1">
    <property type="nucleotide sequence ID" value="NZ_CP012673.1"/>
</dbReference>
<dbReference type="Proteomes" id="UP000238348">
    <property type="component" value="Chromosome"/>
</dbReference>
<dbReference type="InterPro" id="IPR013328">
    <property type="entry name" value="6PGD_dom2"/>
</dbReference>
<dbReference type="SUPFAM" id="SSF51735">
    <property type="entry name" value="NAD(P)-binding Rossmann-fold domains"/>
    <property type="match status" value="1"/>
</dbReference>
<feature type="domain" description="6-phosphogluconate dehydrogenase NADP-binding" evidence="2">
    <location>
        <begin position="10"/>
        <end position="159"/>
    </location>
</feature>
<sequence length="290" mass="29856">MTNDTTPTTVLGLGAMGSALAAALIDAGHPTTVWNRSPARARPLVARGAAAAGSAEAAVSASPLIVACLFDHASVHEVLGPTAGSLRGRTLVNLTTSTPNQARELAAWSASHGIDYLDGGIMAVPEMIGGPGSAILYSGSQTAFDAHRALLDLWGESTYFGSDAGMASLYDLAMLAGMYTMFAGFLHGAAMVGSEGVSATEFAARATPFLAAMTGAFAGFAATIDAKDYAGEGQQSLEFSDLTKLVSASTEQGVSAEVLQPVHQMIRRQIAAGHGKEGFARIFEELRSTR</sequence>
<dbReference type="PANTHER" id="PTHR43580:SF2">
    <property type="entry name" value="CYTOKINE-LIKE NUCLEAR FACTOR N-PAC"/>
    <property type="match status" value="1"/>
</dbReference>
<evidence type="ECO:0000256" key="1">
    <source>
        <dbReference type="ARBA" id="ARBA00023002"/>
    </source>
</evidence>
<dbReference type="EMBL" id="CP012673">
    <property type="protein sequence ID" value="AUX41739.1"/>
    <property type="molecule type" value="Genomic_DNA"/>
</dbReference>
<dbReference type="Pfam" id="PF21761">
    <property type="entry name" value="RedAm-like_C"/>
    <property type="match status" value="1"/>
</dbReference>
<dbReference type="InterPro" id="IPR015815">
    <property type="entry name" value="HIBADH-related"/>
</dbReference>
<evidence type="ECO:0000313" key="4">
    <source>
        <dbReference type="EMBL" id="AUX41739.1"/>
    </source>
</evidence>
<gene>
    <name evidence="4" type="primary">gnd</name>
    <name evidence="4" type="ORF">SOCE26_031620</name>
</gene>
<dbReference type="GO" id="GO:0004616">
    <property type="term" value="F:phosphogluconate dehydrogenase (decarboxylating) activity"/>
    <property type="evidence" value="ECO:0007669"/>
    <property type="project" value="UniProtKB-EC"/>
</dbReference>
<dbReference type="InterPro" id="IPR036291">
    <property type="entry name" value="NAD(P)-bd_dom_sf"/>
</dbReference>
<dbReference type="InterPro" id="IPR051265">
    <property type="entry name" value="HIBADH-related_NP60_sf"/>
</dbReference>
<name>A0A2L0ER13_SORCE</name>
<dbReference type="PANTHER" id="PTHR43580">
    <property type="entry name" value="OXIDOREDUCTASE GLYR1-RELATED"/>
    <property type="match status" value="1"/>
</dbReference>
<evidence type="ECO:0000259" key="3">
    <source>
        <dbReference type="Pfam" id="PF21761"/>
    </source>
</evidence>
<dbReference type="PIRSF" id="PIRSF000103">
    <property type="entry name" value="HIBADH"/>
    <property type="match status" value="1"/>
</dbReference>
<dbReference type="Pfam" id="PF03446">
    <property type="entry name" value="NAD_binding_2"/>
    <property type="match status" value="1"/>
</dbReference>
<accession>A0A2L0ER13</accession>
<proteinExistence type="predicted"/>
<organism evidence="4 5">
    <name type="scientific">Sorangium cellulosum</name>
    <name type="common">Polyangium cellulosum</name>
    <dbReference type="NCBI Taxonomy" id="56"/>
    <lineage>
        <taxon>Bacteria</taxon>
        <taxon>Pseudomonadati</taxon>
        <taxon>Myxococcota</taxon>
        <taxon>Polyangia</taxon>
        <taxon>Polyangiales</taxon>
        <taxon>Polyangiaceae</taxon>
        <taxon>Sorangium</taxon>
    </lineage>
</organism>
<keyword evidence="1 4" id="KW-0560">Oxidoreductase</keyword>
<dbReference type="AlphaFoldDB" id="A0A2L0ER13"/>
<dbReference type="EC" id="1.1.1.44" evidence="4"/>
<evidence type="ECO:0000259" key="2">
    <source>
        <dbReference type="Pfam" id="PF03446"/>
    </source>
</evidence>
<feature type="domain" description="NADPH-dependent reductive aminase-like C-terminal" evidence="3">
    <location>
        <begin position="163"/>
        <end position="287"/>
    </location>
</feature>
<evidence type="ECO:0000313" key="5">
    <source>
        <dbReference type="Proteomes" id="UP000238348"/>
    </source>
</evidence>
<dbReference type="InterPro" id="IPR048666">
    <property type="entry name" value="RedAm-like_C"/>
</dbReference>
<dbReference type="InterPro" id="IPR006115">
    <property type="entry name" value="6PGDH_NADP-bd"/>
</dbReference>
<dbReference type="GO" id="GO:0050661">
    <property type="term" value="F:NADP binding"/>
    <property type="evidence" value="ECO:0007669"/>
    <property type="project" value="InterPro"/>
</dbReference>
<dbReference type="Gene3D" id="3.40.50.720">
    <property type="entry name" value="NAD(P)-binding Rossmann-like Domain"/>
    <property type="match status" value="1"/>
</dbReference>
<reference evidence="4 5" key="1">
    <citation type="submission" date="2015-09" db="EMBL/GenBank/DDBJ databases">
        <title>Sorangium comparison.</title>
        <authorList>
            <person name="Zaburannyi N."/>
            <person name="Bunk B."/>
            <person name="Overmann J."/>
            <person name="Mueller R."/>
        </authorList>
    </citation>
    <scope>NUCLEOTIDE SEQUENCE [LARGE SCALE GENOMIC DNA]</scope>
    <source>
        <strain evidence="4 5">So ce26</strain>
    </source>
</reference>